<proteinExistence type="predicted"/>
<dbReference type="OrthoDB" id="9798081at2"/>
<protein>
    <submittedName>
        <fullName evidence="2">GCN5 family acetyltransferase</fullName>
    </submittedName>
</protein>
<dbReference type="STRING" id="1134406.ADN00_17925"/>
<dbReference type="InterPro" id="IPR000182">
    <property type="entry name" value="GNAT_dom"/>
</dbReference>
<dbReference type="GO" id="GO:0016747">
    <property type="term" value="F:acyltransferase activity, transferring groups other than amino-acyl groups"/>
    <property type="evidence" value="ECO:0007669"/>
    <property type="project" value="InterPro"/>
</dbReference>
<accession>A0A0P6X784</accession>
<keyword evidence="3" id="KW-1185">Reference proteome</keyword>
<evidence type="ECO:0000259" key="1">
    <source>
        <dbReference type="PROSITE" id="PS51186"/>
    </source>
</evidence>
<dbReference type="RefSeq" id="WP_075064423.1">
    <property type="nucleotide sequence ID" value="NZ_LGCL01000043.1"/>
</dbReference>
<dbReference type="SUPFAM" id="SSF55729">
    <property type="entry name" value="Acyl-CoA N-acyltransferases (Nat)"/>
    <property type="match status" value="1"/>
</dbReference>
<dbReference type="Gene3D" id="3.40.630.30">
    <property type="match status" value="1"/>
</dbReference>
<evidence type="ECO:0000313" key="3">
    <source>
        <dbReference type="Proteomes" id="UP000050417"/>
    </source>
</evidence>
<dbReference type="Proteomes" id="UP000050417">
    <property type="component" value="Unassembled WGS sequence"/>
</dbReference>
<dbReference type="PROSITE" id="PS51186">
    <property type="entry name" value="GNAT"/>
    <property type="match status" value="1"/>
</dbReference>
<dbReference type="PANTHER" id="PTHR43792">
    <property type="entry name" value="GNAT FAMILY, PUTATIVE (AFU_ORTHOLOGUE AFUA_3G00765)-RELATED-RELATED"/>
    <property type="match status" value="1"/>
</dbReference>
<dbReference type="InterPro" id="IPR051531">
    <property type="entry name" value="N-acetyltransferase"/>
</dbReference>
<dbReference type="Pfam" id="PF13302">
    <property type="entry name" value="Acetyltransf_3"/>
    <property type="match status" value="1"/>
</dbReference>
<name>A0A0P6X784_9CHLR</name>
<gene>
    <name evidence="2" type="ORF">ADN00_17925</name>
</gene>
<dbReference type="AlphaFoldDB" id="A0A0P6X784"/>
<keyword evidence="2" id="KW-0808">Transferase</keyword>
<organism evidence="2 3">
    <name type="scientific">Ornatilinea apprima</name>
    <dbReference type="NCBI Taxonomy" id="1134406"/>
    <lineage>
        <taxon>Bacteria</taxon>
        <taxon>Bacillati</taxon>
        <taxon>Chloroflexota</taxon>
        <taxon>Anaerolineae</taxon>
        <taxon>Anaerolineales</taxon>
        <taxon>Anaerolineaceae</taxon>
        <taxon>Ornatilinea</taxon>
    </lineage>
</organism>
<dbReference type="PANTHER" id="PTHR43792:SF1">
    <property type="entry name" value="N-ACETYLTRANSFERASE DOMAIN-CONTAINING PROTEIN"/>
    <property type="match status" value="1"/>
</dbReference>
<reference evidence="2 3" key="1">
    <citation type="submission" date="2015-07" db="EMBL/GenBank/DDBJ databases">
        <title>Genome sequence of Ornatilinea apprima DSM 23815.</title>
        <authorList>
            <person name="Hemp J."/>
            <person name="Ward L.M."/>
            <person name="Pace L.A."/>
            <person name="Fischer W.W."/>
        </authorList>
    </citation>
    <scope>NUCLEOTIDE SEQUENCE [LARGE SCALE GENOMIC DNA]</scope>
    <source>
        <strain evidence="2 3">P3M-1</strain>
    </source>
</reference>
<comment type="caution">
    <text evidence="2">The sequence shown here is derived from an EMBL/GenBank/DDBJ whole genome shotgun (WGS) entry which is preliminary data.</text>
</comment>
<dbReference type="EMBL" id="LGCL01000043">
    <property type="protein sequence ID" value="KPL70918.1"/>
    <property type="molecule type" value="Genomic_DNA"/>
</dbReference>
<dbReference type="PATRIC" id="fig|1134406.4.peg.2167"/>
<sequence length="174" mass="19371">MPILETERLSLRALTPEDAPFILELFNDPEWLKYIGDRGIRTLQDAANYILNGPIKMRAQHGVALHLVELKGQNTPIGMCGLIKRDTLEDIDLGYAFLPAYRGQGYAYEISRAVLAYGQETFGLQRVVAIIDPRNQRSAHLLEKLGFAYESTFPLGGDPNLVVALYAIALTPLN</sequence>
<evidence type="ECO:0000313" key="2">
    <source>
        <dbReference type="EMBL" id="KPL70918.1"/>
    </source>
</evidence>
<dbReference type="InterPro" id="IPR016181">
    <property type="entry name" value="Acyl_CoA_acyltransferase"/>
</dbReference>
<feature type="domain" description="N-acetyltransferase" evidence="1">
    <location>
        <begin position="9"/>
        <end position="168"/>
    </location>
</feature>